<dbReference type="EMBL" id="LVYI01000004">
    <property type="protein sequence ID" value="OAP60741.1"/>
    <property type="molecule type" value="Genomic_DNA"/>
</dbReference>
<evidence type="ECO:0000313" key="10">
    <source>
        <dbReference type="Proteomes" id="UP000078343"/>
    </source>
</evidence>
<evidence type="ECO:0000256" key="4">
    <source>
        <dbReference type="ARBA" id="ARBA00023125"/>
    </source>
</evidence>
<keyword evidence="3" id="KW-0805">Transcription regulation</keyword>
<feature type="compositionally biased region" description="Polar residues" evidence="7">
    <location>
        <begin position="1"/>
        <end position="12"/>
    </location>
</feature>
<keyword evidence="4" id="KW-0238">DNA-binding</keyword>
<evidence type="ECO:0000256" key="7">
    <source>
        <dbReference type="SAM" id="MobiDB-lite"/>
    </source>
</evidence>
<dbReference type="STRING" id="1367422.A0A178ZMN8"/>
<feature type="compositionally biased region" description="Low complexity" evidence="7">
    <location>
        <begin position="170"/>
        <end position="193"/>
    </location>
</feature>
<dbReference type="SMART" id="SM00066">
    <property type="entry name" value="GAL4"/>
    <property type="match status" value="1"/>
</dbReference>
<sequence length="536" mass="58407">MTTAALQASTAPISLPPISSIDFHSQVAHRPEPEVVQPLPPPPPAPQRVLPPLPYPYAVRPAPAPVPPPPVPSEYVHSRPIYPGIPSPYQQIPGRMPLPSTSDPNLIVAPPRHKAKEVKRRTKTGCLTCRKRRIKCDEGRPECRNCMKSKRACQGYDPVFQTQGPHSLHPAPSGSANNINNNPPPTSSVSNQPRRFVTTPISPPVVNHHSSIIASSPRDHSEYPFPRPPEQILPHINQPYHMDAGHQPGLAPYPPPGRSDAIMTNVGSRPTLRTIESICTIAGTTIPSVPPIPPDSVPNLESIRKVYDIAFAPGLDKLLEAGPSRWFAREGFPLLCADRIQLGNMLAYLTLVSNHADTPTENATLASQEARVTWALLELCIRPAHDSGEDADRLARRCRALEAILTGEPFSIPTATMADFVHQEEPEPEPKTSALDKQLAGRSEEFWTLVEKAAASQRDDGSGLSAAAVRQCRPYLDGMENRDIIYSMMLLASGGNGDLTSERELAKRYLETQANGRATNQVFATLSGMALRAFEG</sequence>
<evidence type="ECO:0000256" key="3">
    <source>
        <dbReference type="ARBA" id="ARBA00023015"/>
    </source>
</evidence>
<name>A0A178ZMN8_9EURO</name>
<keyword evidence="5" id="KW-0804">Transcription</keyword>
<keyword evidence="6" id="KW-0539">Nucleus</keyword>
<keyword evidence="2" id="KW-0862">Zinc</keyword>
<dbReference type="PANTHER" id="PTHR36206">
    <property type="entry name" value="ASPERCRYPTIN BIOSYNTHESIS CLUSTER-SPECIFIC TRANSCRIPTION REGULATOR ATNN-RELATED"/>
    <property type="match status" value="1"/>
</dbReference>
<evidence type="ECO:0000256" key="1">
    <source>
        <dbReference type="ARBA" id="ARBA00022723"/>
    </source>
</evidence>
<dbReference type="Gene3D" id="4.10.240.10">
    <property type="entry name" value="Zn(2)-C6 fungal-type DNA-binding domain"/>
    <property type="match status" value="1"/>
</dbReference>
<dbReference type="GO" id="GO:0008270">
    <property type="term" value="F:zinc ion binding"/>
    <property type="evidence" value="ECO:0007669"/>
    <property type="project" value="InterPro"/>
</dbReference>
<evidence type="ECO:0000256" key="2">
    <source>
        <dbReference type="ARBA" id="ARBA00022833"/>
    </source>
</evidence>
<dbReference type="SUPFAM" id="SSF57701">
    <property type="entry name" value="Zn2/Cys6 DNA-binding domain"/>
    <property type="match status" value="1"/>
</dbReference>
<dbReference type="PROSITE" id="PS50048">
    <property type="entry name" value="ZN2_CY6_FUNGAL_2"/>
    <property type="match status" value="1"/>
</dbReference>
<dbReference type="CDD" id="cd00067">
    <property type="entry name" value="GAL4"/>
    <property type="match status" value="1"/>
</dbReference>
<feature type="domain" description="Zn(2)-C6 fungal-type" evidence="8">
    <location>
        <begin position="125"/>
        <end position="153"/>
    </location>
</feature>
<evidence type="ECO:0000256" key="6">
    <source>
        <dbReference type="ARBA" id="ARBA00023242"/>
    </source>
</evidence>
<evidence type="ECO:0000259" key="8">
    <source>
        <dbReference type="PROSITE" id="PS50048"/>
    </source>
</evidence>
<dbReference type="GO" id="GO:0000981">
    <property type="term" value="F:DNA-binding transcription factor activity, RNA polymerase II-specific"/>
    <property type="evidence" value="ECO:0007669"/>
    <property type="project" value="InterPro"/>
</dbReference>
<dbReference type="PROSITE" id="PS00463">
    <property type="entry name" value="ZN2_CY6_FUNGAL_1"/>
    <property type="match status" value="1"/>
</dbReference>
<dbReference type="InterPro" id="IPR052360">
    <property type="entry name" value="Transcr_Regulatory_Proteins"/>
</dbReference>
<gene>
    <name evidence="9" type="ORF">AYL99_05743</name>
</gene>
<dbReference type="RefSeq" id="XP_018694108.1">
    <property type="nucleotide sequence ID" value="XM_018837255.1"/>
</dbReference>
<dbReference type="OrthoDB" id="5375558at2759"/>
<dbReference type="PANTHER" id="PTHR36206:SF13">
    <property type="entry name" value="TRANSCRIPTIONAL REGULATORY PROTEIN MOC3"/>
    <property type="match status" value="1"/>
</dbReference>
<comment type="caution">
    <text evidence="9">The sequence shown here is derived from an EMBL/GenBank/DDBJ whole genome shotgun (WGS) entry which is preliminary data.</text>
</comment>
<feature type="region of interest" description="Disordered" evidence="7">
    <location>
        <begin position="1"/>
        <end position="48"/>
    </location>
</feature>
<dbReference type="Pfam" id="PF00172">
    <property type="entry name" value="Zn_clus"/>
    <property type="match status" value="1"/>
</dbReference>
<dbReference type="AlphaFoldDB" id="A0A178ZMN8"/>
<reference evidence="9 10" key="1">
    <citation type="submission" date="2016-04" db="EMBL/GenBank/DDBJ databases">
        <title>Draft genome of Fonsecaea erecta CBS 125763.</title>
        <authorList>
            <person name="Weiss V.A."/>
            <person name="Vicente V.A."/>
            <person name="Raittz R.T."/>
            <person name="Moreno L.F."/>
            <person name="De Souza E.M."/>
            <person name="Pedrosa F.O."/>
            <person name="Steffens M.B."/>
            <person name="Faoro H."/>
            <person name="Tadra-Sfeir M.Z."/>
            <person name="Najafzadeh M.J."/>
            <person name="Felipe M.S."/>
            <person name="Teixeira M."/>
            <person name="Sun J."/>
            <person name="Xi L."/>
            <person name="Gomes R."/>
            <person name="De Azevedo C.M."/>
            <person name="Salgado C.G."/>
            <person name="Da Silva M.B."/>
            <person name="Nascimento M.F."/>
            <person name="Queiroz-Telles F."/>
            <person name="Attili D.S."/>
            <person name="Gorbushina A."/>
        </authorList>
    </citation>
    <scope>NUCLEOTIDE SEQUENCE [LARGE SCALE GENOMIC DNA]</scope>
    <source>
        <strain evidence="9 10">CBS 125763</strain>
    </source>
</reference>
<feature type="compositionally biased region" description="Pro residues" evidence="7">
    <location>
        <begin position="38"/>
        <end position="48"/>
    </location>
</feature>
<organism evidence="9 10">
    <name type="scientific">Fonsecaea erecta</name>
    <dbReference type="NCBI Taxonomy" id="1367422"/>
    <lineage>
        <taxon>Eukaryota</taxon>
        <taxon>Fungi</taxon>
        <taxon>Dikarya</taxon>
        <taxon>Ascomycota</taxon>
        <taxon>Pezizomycotina</taxon>
        <taxon>Eurotiomycetes</taxon>
        <taxon>Chaetothyriomycetidae</taxon>
        <taxon>Chaetothyriales</taxon>
        <taxon>Herpotrichiellaceae</taxon>
        <taxon>Fonsecaea</taxon>
    </lineage>
</organism>
<accession>A0A178ZMN8</accession>
<dbReference type="InterPro" id="IPR001138">
    <property type="entry name" value="Zn2Cys6_DnaBD"/>
</dbReference>
<evidence type="ECO:0000256" key="5">
    <source>
        <dbReference type="ARBA" id="ARBA00023163"/>
    </source>
</evidence>
<keyword evidence="1" id="KW-0479">Metal-binding</keyword>
<dbReference type="GO" id="GO:0003677">
    <property type="term" value="F:DNA binding"/>
    <property type="evidence" value="ECO:0007669"/>
    <property type="project" value="UniProtKB-KW"/>
</dbReference>
<proteinExistence type="predicted"/>
<feature type="region of interest" description="Disordered" evidence="7">
    <location>
        <begin position="161"/>
        <end position="254"/>
    </location>
</feature>
<protein>
    <recommendedName>
        <fullName evidence="8">Zn(2)-C6 fungal-type domain-containing protein</fullName>
    </recommendedName>
</protein>
<dbReference type="Proteomes" id="UP000078343">
    <property type="component" value="Unassembled WGS sequence"/>
</dbReference>
<keyword evidence="10" id="KW-1185">Reference proteome</keyword>
<dbReference type="GeneID" id="30009911"/>
<dbReference type="InterPro" id="IPR036864">
    <property type="entry name" value="Zn2-C6_fun-type_DNA-bd_sf"/>
</dbReference>
<evidence type="ECO:0000313" key="9">
    <source>
        <dbReference type="EMBL" id="OAP60741.1"/>
    </source>
</evidence>